<protein>
    <recommendedName>
        <fullName evidence="5 6">Cell division protein FtsA</fullName>
    </recommendedName>
</protein>
<dbReference type="Pfam" id="PF14450">
    <property type="entry name" value="FtsA"/>
    <property type="match status" value="1"/>
</dbReference>
<feature type="domain" description="SHS2" evidence="8">
    <location>
        <begin position="6"/>
        <end position="192"/>
    </location>
</feature>
<dbReference type="PANTHER" id="PTHR32432">
    <property type="entry name" value="CELL DIVISION PROTEIN FTSA-RELATED"/>
    <property type="match status" value="1"/>
</dbReference>
<dbReference type="NCBIfam" id="TIGR01174">
    <property type="entry name" value="ftsA"/>
    <property type="match status" value="1"/>
</dbReference>
<dbReference type="PIRSF" id="PIRSF003101">
    <property type="entry name" value="FtsA"/>
    <property type="match status" value="1"/>
</dbReference>
<dbReference type="Pfam" id="PF02491">
    <property type="entry name" value="SHS2_FTSA"/>
    <property type="match status" value="1"/>
</dbReference>
<keyword evidence="1 5" id="KW-1003">Cell membrane</keyword>
<dbReference type="InterPro" id="IPR020823">
    <property type="entry name" value="Cell_div_FtsA"/>
</dbReference>
<evidence type="ECO:0000313" key="9">
    <source>
        <dbReference type="EMBL" id="MCA9378816.1"/>
    </source>
</evidence>
<evidence type="ECO:0000256" key="2">
    <source>
        <dbReference type="ARBA" id="ARBA00022618"/>
    </source>
</evidence>
<evidence type="ECO:0000256" key="1">
    <source>
        <dbReference type="ARBA" id="ARBA00022475"/>
    </source>
</evidence>
<dbReference type="InterPro" id="IPR003494">
    <property type="entry name" value="SHS2_FtsA"/>
</dbReference>
<comment type="function">
    <text evidence="5 6">Cell division protein that is involved in the assembly of the Z ring. May serve as a membrane anchor for the Z ring.</text>
</comment>
<sequence>MSNRIIAGIDIGSTKISAVIAIVEGDSKPRVIGESSFPSSGIKKGEITGIDEAMNSIASALSGAERMAGLTVSSVYVSLNGKHIISNNNRGVVAIADSEINADDLFRSMEQAKTVAIPPAREIIHLIPREFIVDTQAGIKDPVGMTGTRLEVDAHIISATSTALHNLRKCIQSIGLRIDGEVFTGWAGAQTVLTPTEKELGVLLLDMGGGTTSVTTFEEGAVTYSTSVPFGGSNVTRDLAAGLRLSLDDAEKVKVSVNNLAKVKPEKDEKPESDSDKKSSKEESEKKRDILDVSELDIEGVKTISQKLFNEIVEARIEEVFSLVRENILQAGHEFKLPAGVVITGGSAELPGITGIAKDVFGVPARVGYPRGLEGLIDDISSPAYAATQGLIVYGLNDEGFSASKAKPMPGPKKEAGAVVGRVTGFLKNLLP</sequence>
<dbReference type="GO" id="GO:0043093">
    <property type="term" value="P:FtsZ-dependent cytokinesis"/>
    <property type="evidence" value="ECO:0007669"/>
    <property type="project" value="UniProtKB-UniRule"/>
</dbReference>
<evidence type="ECO:0000256" key="7">
    <source>
        <dbReference type="SAM" id="MobiDB-lite"/>
    </source>
</evidence>
<feature type="compositionally biased region" description="Basic and acidic residues" evidence="7">
    <location>
        <begin position="263"/>
        <end position="286"/>
    </location>
</feature>
<evidence type="ECO:0000256" key="5">
    <source>
        <dbReference type="HAMAP-Rule" id="MF_02033"/>
    </source>
</evidence>
<comment type="similarity">
    <text evidence="5 6">Belongs to the FtsA/MreB family.</text>
</comment>
<dbReference type="GO" id="GO:0009898">
    <property type="term" value="C:cytoplasmic side of plasma membrane"/>
    <property type="evidence" value="ECO:0007669"/>
    <property type="project" value="UniProtKB-UniRule"/>
</dbReference>
<evidence type="ECO:0000313" key="10">
    <source>
        <dbReference type="Proteomes" id="UP000760819"/>
    </source>
</evidence>
<proteinExistence type="inferred from homology"/>
<dbReference type="GO" id="GO:0032153">
    <property type="term" value="C:cell division site"/>
    <property type="evidence" value="ECO:0007669"/>
    <property type="project" value="UniProtKB-UniRule"/>
</dbReference>
<gene>
    <name evidence="5 9" type="primary">ftsA</name>
    <name evidence="9" type="ORF">KC640_00145</name>
</gene>
<name>A0A955I6U8_9BACT</name>
<dbReference type="PANTHER" id="PTHR32432:SF4">
    <property type="entry name" value="CELL DIVISION PROTEIN FTSA"/>
    <property type="match status" value="1"/>
</dbReference>
<dbReference type="SUPFAM" id="SSF53067">
    <property type="entry name" value="Actin-like ATPase domain"/>
    <property type="match status" value="2"/>
</dbReference>
<dbReference type="InterPro" id="IPR050696">
    <property type="entry name" value="FtsA/MreB"/>
</dbReference>
<dbReference type="EMBL" id="JAGQLI010000011">
    <property type="protein sequence ID" value="MCA9378816.1"/>
    <property type="molecule type" value="Genomic_DNA"/>
</dbReference>
<keyword evidence="4 5" id="KW-0131">Cell cycle</keyword>
<comment type="caution">
    <text evidence="9">The sequence shown here is derived from an EMBL/GenBank/DDBJ whole genome shotgun (WGS) entry which is preliminary data.</text>
</comment>
<comment type="subunit">
    <text evidence="5">Self-interacts. Interacts with FtsZ.</text>
</comment>
<dbReference type="Gene3D" id="3.30.420.40">
    <property type="match status" value="1"/>
</dbReference>
<evidence type="ECO:0000256" key="6">
    <source>
        <dbReference type="PIRNR" id="PIRNR003101"/>
    </source>
</evidence>
<feature type="region of interest" description="Disordered" evidence="7">
    <location>
        <begin position="262"/>
        <end position="286"/>
    </location>
</feature>
<evidence type="ECO:0000256" key="3">
    <source>
        <dbReference type="ARBA" id="ARBA00023136"/>
    </source>
</evidence>
<organism evidence="9 10">
    <name type="scientific">Candidatus Dojkabacteria bacterium</name>
    <dbReference type="NCBI Taxonomy" id="2099670"/>
    <lineage>
        <taxon>Bacteria</taxon>
        <taxon>Candidatus Dojkabacteria</taxon>
    </lineage>
</organism>
<comment type="subcellular location">
    <subcellularLocation>
        <location evidence="5">Cell membrane</location>
        <topology evidence="5">Peripheral membrane protein</topology>
        <orientation evidence="5">Cytoplasmic side</orientation>
    </subcellularLocation>
    <text evidence="5">Localizes to the Z ring in an FtsZ-dependent manner. Targeted to the membrane through a conserved C-terminal amphipathic helix.</text>
</comment>
<keyword evidence="2 5" id="KW-0132">Cell division</keyword>
<dbReference type="AlphaFoldDB" id="A0A955I6U8"/>
<dbReference type="HAMAP" id="MF_02033">
    <property type="entry name" value="FtsA"/>
    <property type="match status" value="1"/>
</dbReference>
<dbReference type="SMART" id="SM00842">
    <property type="entry name" value="FtsA"/>
    <property type="match status" value="1"/>
</dbReference>
<evidence type="ECO:0000259" key="8">
    <source>
        <dbReference type="SMART" id="SM00842"/>
    </source>
</evidence>
<evidence type="ECO:0000256" key="4">
    <source>
        <dbReference type="ARBA" id="ARBA00023306"/>
    </source>
</evidence>
<reference evidence="9" key="1">
    <citation type="submission" date="2020-04" db="EMBL/GenBank/DDBJ databases">
        <authorList>
            <person name="Zhang T."/>
        </authorList>
    </citation>
    <scope>NUCLEOTIDE SEQUENCE</scope>
    <source>
        <strain evidence="9">HKST-UBA12</strain>
    </source>
</reference>
<reference evidence="9" key="2">
    <citation type="journal article" date="2021" name="Microbiome">
        <title>Successional dynamics and alternative stable states in a saline activated sludge microbial community over 9 years.</title>
        <authorList>
            <person name="Wang Y."/>
            <person name="Ye J."/>
            <person name="Ju F."/>
            <person name="Liu L."/>
            <person name="Boyd J.A."/>
            <person name="Deng Y."/>
            <person name="Parks D.H."/>
            <person name="Jiang X."/>
            <person name="Yin X."/>
            <person name="Woodcroft B.J."/>
            <person name="Tyson G.W."/>
            <person name="Hugenholtz P."/>
            <person name="Polz M.F."/>
            <person name="Zhang T."/>
        </authorList>
    </citation>
    <scope>NUCLEOTIDE SEQUENCE</scope>
    <source>
        <strain evidence="9">HKST-UBA12</strain>
    </source>
</reference>
<dbReference type="Gene3D" id="3.30.1490.110">
    <property type="match status" value="1"/>
</dbReference>
<accession>A0A955I6U8</accession>
<keyword evidence="3 5" id="KW-0472">Membrane</keyword>
<dbReference type="InterPro" id="IPR043129">
    <property type="entry name" value="ATPase_NBD"/>
</dbReference>
<dbReference type="CDD" id="cd24048">
    <property type="entry name" value="ASKHA_NBD_FtsA"/>
    <property type="match status" value="1"/>
</dbReference>
<dbReference type="Proteomes" id="UP000760819">
    <property type="component" value="Unassembled WGS sequence"/>
</dbReference>